<accession>A0AAJ1KTQ6</accession>
<dbReference type="RefSeq" id="WP_065523399.1">
    <property type="nucleotide sequence ID" value="NZ_JAOCBF010000021.1"/>
</dbReference>
<organism evidence="1 2">
    <name type="scientific">Klebsiella michiganensis</name>
    <dbReference type="NCBI Taxonomy" id="1134687"/>
    <lineage>
        <taxon>Bacteria</taxon>
        <taxon>Pseudomonadati</taxon>
        <taxon>Pseudomonadota</taxon>
        <taxon>Gammaproteobacteria</taxon>
        <taxon>Enterobacterales</taxon>
        <taxon>Enterobacteriaceae</taxon>
        <taxon>Klebsiella/Raoultella group</taxon>
        <taxon>Klebsiella</taxon>
    </lineage>
</organism>
<evidence type="ECO:0000313" key="1">
    <source>
        <dbReference type="EMBL" id="MDH0964464.1"/>
    </source>
</evidence>
<protein>
    <submittedName>
        <fullName evidence="1">Uncharacterized protein</fullName>
    </submittedName>
</protein>
<dbReference type="EMBL" id="JAOCBF010000021">
    <property type="protein sequence ID" value="MDH0964464.1"/>
    <property type="molecule type" value="Genomic_DNA"/>
</dbReference>
<reference evidence="1" key="1">
    <citation type="submission" date="2022-09" db="EMBL/GenBank/DDBJ databases">
        <title>Intensive care unit water sources are persistently colonized with multi-drug resistant bacteria and are the site of extensive horizontal gene transfer of antibiotic resistance genes.</title>
        <authorList>
            <person name="Diorio-Toth L."/>
        </authorList>
    </citation>
    <scope>NUCLEOTIDE SEQUENCE</scope>
    <source>
        <strain evidence="1">GD03918</strain>
    </source>
</reference>
<comment type="caution">
    <text evidence="1">The sequence shown here is derived from an EMBL/GenBank/DDBJ whole genome shotgun (WGS) entry which is preliminary data.</text>
</comment>
<name>A0AAJ1KTQ6_9ENTR</name>
<evidence type="ECO:0000313" key="2">
    <source>
        <dbReference type="Proteomes" id="UP001159937"/>
    </source>
</evidence>
<proteinExistence type="predicted"/>
<dbReference type="AlphaFoldDB" id="A0AAJ1KTQ6"/>
<dbReference type="Proteomes" id="UP001159937">
    <property type="component" value="Unassembled WGS sequence"/>
</dbReference>
<sequence length="108" mass="12965">MLMFDRLSPEQIREFLLEQGFLRVRQLEDSSWIGVLRLAFTTSVCMDIDEFSPFRYRWCFADPAEANHFFETAVDYDEAPTKRDSLKGHRYRGEPLLREKDEFGFDKW</sequence>
<gene>
    <name evidence="1" type="ORF">N5C89_16635</name>
</gene>